<dbReference type="HAMAP" id="MF_00791">
    <property type="entry name" value="ApaG"/>
    <property type="match status" value="1"/>
</dbReference>
<dbReference type="RefSeq" id="WP_008733677.1">
    <property type="nucleotide sequence ID" value="NZ_CP004387.1"/>
</dbReference>
<dbReference type="Pfam" id="PF04379">
    <property type="entry name" value="DUF525"/>
    <property type="match status" value="1"/>
</dbReference>
<dbReference type="KEGG" id="apac:S7S_14930"/>
<protein>
    <recommendedName>
        <fullName evidence="1 2">Protein ApaG</fullName>
    </recommendedName>
</protein>
<dbReference type="HOGENOM" id="CLU_128074_0_0_6"/>
<feature type="region of interest" description="Disordered" evidence="3">
    <location>
        <begin position="1"/>
        <end position="24"/>
    </location>
</feature>
<evidence type="ECO:0000256" key="1">
    <source>
        <dbReference type="ARBA" id="ARBA00017693"/>
    </source>
</evidence>
<dbReference type="GO" id="GO:0070987">
    <property type="term" value="P:error-free translesion synthesis"/>
    <property type="evidence" value="ECO:0007669"/>
    <property type="project" value="TreeGrafter"/>
</dbReference>
<dbReference type="InterPro" id="IPR036767">
    <property type="entry name" value="ApaG_sf"/>
</dbReference>
<gene>
    <name evidence="2" type="primary">apaG</name>
    <name evidence="5" type="ORF">S7S_14930</name>
</gene>
<reference evidence="5 6" key="1">
    <citation type="journal article" date="2012" name="J. Bacteriol.">
        <title>Genome sequence of an alkane-degrading bacterium, Alcanivorax pacificus type strain W11-5, isolated from deep sea sediment.</title>
        <authorList>
            <person name="Lai Q."/>
            <person name="Shao Z."/>
        </authorList>
    </citation>
    <scope>NUCLEOTIDE SEQUENCE [LARGE SCALE GENOMIC DNA]</scope>
    <source>
        <strain evidence="5 6">W11-5</strain>
    </source>
</reference>
<proteinExistence type="inferred from homology"/>
<name>A0A0B4XSJ7_9GAMM</name>
<accession>A0A0B4XSJ7</accession>
<evidence type="ECO:0000256" key="3">
    <source>
        <dbReference type="SAM" id="MobiDB-lite"/>
    </source>
</evidence>
<feature type="domain" description="ApaG" evidence="4">
    <location>
        <begin position="22"/>
        <end position="146"/>
    </location>
</feature>
<dbReference type="SUPFAM" id="SSF110069">
    <property type="entry name" value="ApaG-like"/>
    <property type="match status" value="1"/>
</dbReference>
<evidence type="ECO:0000313" key="6">
    <source>
        <dbReference type="Proteomes" id="UP000006764"/>
    </source>
</evidence>
<dbReference type="Gene3D" id="2.60.40.1470">
    <property type="entry name" value="ApaG domain"/>
    <property type="match status" value="1"/>
</dbReference>
<dbReference type="PROSITE" id="PS51087">
    <property type="entry name" value="APAG"/>
    <property type="match status" value="1"/>
</dbReference>
<dbReference type="InterPro" id="IPR007474">
    <property type="entry name" value="ApaG_domain"/>
</dbReference>
<dbReference type="AlphaFoldDB" id="A0A0B4XSJ7"/>
<dbReference type="PANTHER" id="PTHR14289">
    <property type="entry name" value="F-BOX ONLY PROTEIN 3"/>
    <property type="match status" value="1"/>
</dbReference>
<sequence length="146" mass="15991">MPMKPSDTPLHAGGPLTPPTPDNPHYHVEVQVESEFLPDQSDTEGHRWVFAYHITIRNHGDMAAQLLTRHWVITDAEERVQEVHGEGVIGEQPRLAPGQSFSYTSGAVLETSIGSMYGSYQMLAEDGTCFDAAIPAFTLAPPLALH</sequence>
<dbReference type="Proteomes" id="UP000006764">
    <property type="component" value="Chromosome"/>
</dbReference>
<dbReference type="EMBL" id="CP004387">
    <property type="protein sequence ID" value="AJD49398.1"/>
    <property type="molecule type" value="Genomic_DNA"/>
</dbReference>
<keyword evidence="6" id="KW-1185">Reference proteome</keyword>
<dbReference type="NCBIfam" id="NF003967">
    <property type="entry name" value="PRK05461.1"/>
    <property type="match status" value="1"/>
</dbReference>
<evidence type="ECO:0000259" key="4">
    <source>
        <dbReference type="PROSITE" id="PS51087"/>
    </source>
</evidence>
<dbReference type="PANTHER" id="PTHR14289:SF16">
    <property type="entry name" value="POLYMERASE DELTA-INTERACTING PROTEIN 2"/>
    <property type="match status" value="1"/>
</dbReference>
<dbReference type="STRING" id="391936.S7S_14930"/>
<organism evidence="5 6">
    <name type="scientific">Isoalcanivorax pacificus W11-5</name>
    <dbReference type="NCBI Taxonomy" id="391936"/>
    <lineage>
        <taxon>Bacteria</taxon>
        <taxon>Pseudomonadati</taxon>
        <taxon>Pseudomonadota</taxon>
        <taxon>Gammaproteobacteria</taxon>
        <taxon>Oceanospirillales</taxon>
        <taxon>Alcanivoracaceae</taxon>
        <taxon>Isoalcanivorax</taxon>
    </lineage>
</organism>
<evidence type="ECO:0000256" key="2">
    <source>
        <dbReference type="HAMAP-Rule" id="MF_00791"/>
    </source>
</evidence>
<dbReference type="InterPro" id="IPR023065">
    <property type="entry name" value="Uncharacterised_ApaG"/>
</dbReference>
<evidence type="ECO:0000313" key="5">
    <source>
        <dbReference type="EMBL" id="AJD49398.1"/>
    </source>
</evidence>